<dbReference type="FunFam" id="3.10.580.10:FF:000002">
    <property type="entry name" value="Magnesium/cobalt efflux protein CorC"/>
    <property type="match status" value="1"/>
</dbReference>
<evidence type="ECO:0000256" key="1">
    <source>
        <dbReference type="ARBA" id="ARBA00022737"/>
    </source>
</evidence>
<gene>
    <name evidence="4" type="primary">corC_3</name>
    <name evidence="4" type="ORF">SDC9_42289</name>
</gene>
<dbReference type="Pfam" id="PF00571">
    <property type="entry name" value="CBS"/>
    <property type="match status" value="2"/>
</dbReference>
<evidence type="ECO:0000259" key="3">
    <source>
        <dbReference type="PROSITE" id="PS51371"/>
    </source>
</evidence>
<protein>
    <submittedName>
        <fullName evidence="4">Magnesium and cobalt efflux protein CorC</fullName>
    </submittedName>
</protein>
<name>A0A644VXB0_9ZZZZ</name>
<dbReference type="InterPro" id="IPR046342">
    <property type="entry name" value="CBS_dom_sf"/>
</dbReference>
<proteinExistence type="predicted"/>
<dbReference type="GO" id="GO:0005886">
    <property type="term" value="C:plasma membrane"/>
    <property type="evidence" value="ECO:0007669"/>
    <property type="project" value="TreeGrafter"/>
</dbReference>
<comment type="caution">
    <text evidence="4">The sequence shown here is derived from an EMBL/GenBank/DDBJ whole genome shotgun (WGS) entry which is preliminary data.</text>
</comment>
<evidence type="ECO:0000313" key="4">
    <source>
        <dbReference type="EMBL" id="MPL96114.1"/>
    </source>
</evidence>
<dbReference type="InterPro" id="IPR044751">
    <property type="entry name" value="Ion_transp-like_CBS"/>
</dbReference>
<keyword evidence="2" id="KW-0129">CBS domain</keyword>
<dbReference type="Gene3D" id="3.10.580.10">
    <property type="entry name" value="CBS-domain"/>
    <property type="match status" value="1"/>
</dbReference>
<dbReference type="Gene3D" id="3.30.465.10">
    <property type="match status" value="1"/>
</dbReference>
<feature type="domain" description="CBS" evidence="3">
    <location>
        <begin position="111"/>
        <end position="168"/>
    </location>
</feature>
<organism evidence="4">
    <name type="scientific">bioreactor metagenome</name>
    <dbReference type="NCBI Taxonomy" id="1076179"/>
    <lineage>
        <taxon>unclassified sequences</taxon>
        <taxon>metagenomes</taxon>
        <taxon>ecological metagenomes</taxon>
    </lineage>
</organism>
<dbReference type="GO" id="GO:0050660">
    <property type="term" value="F:flavin adenine dinucleotide binding"/>
    <property type="evidence" value="ECO:0007669"/>
    <property type="project" value="InterPro"/>
</dbReference>
<keyword evidence="1" id="KW-0677">Repeat</keyword>
<sequence>MSLPWRGLFRKSLDGKDRELQSKVDLEERQTMIEGIRELRDKTVKEIMVPRVDVQFISSDINLDDLYTIIQEQGYSRYPVYEQTIDNIVGVLYAKDILRHGITNGFNAKALMRKPYFIPESKHLDDLLREFKLRKVHIAIAIDEYGGVSGIVCMEDILEVIVGEIQDEFDEDEDDGICKLDDNTFVVEARTSIEEVNESVGLHLSEEDFETIGGYVFELFGRIPLKDESVEDDEAIFTVEDIDGHKINQLKLVVKS</sequence>
<feature type="domain" description="CBS" evidence="3">
    <location>
        <begin position="48"/>
        <end position="109"/>
    </location>
</feature>
<dbReference type="InterPro" id="IPR036318">
    <property type="entry name" value="FAD-bd_PCMH-like_sf"/>
</dbReference>
<dbReference type="CDD" id="cd04590">
    <property type="entry name" value="CBS_pair_CorC_HlyC_assoc"/>
    <property type="match status" value="1"/>
</dbReference>
<dbReference type="Pfam" id="PF03471">
    <property type="entry name" value="CorC_HlyC"/>
    <property type="match status" value="1"/>
</dbReference>
<dbReference type="InterPro" id="IPR016169">
    <property type="entry name" value="FAD-bd_PCMH_sub2"/>
</dbReference>
<accession>A0A644VXB0</accession>
<dbReference type="SMART" id="SM01091">
    <property type="entry name" value="CorC_HlyC"/>
    <property type="match status" value="1"/>
</dbReference>
<dbReference type="AlphaFoldDB" id="A0A644VXB0"/>
<dbReference type="PANTHER" id="PTHR22777:SF17">
    <property type="entry name" value="UPF0053 PROTEIN SLL0260"/>
    <property type="match status" value="1"/>
</dbReference>
<evidence type="ECO:0000256" key="2">
    <source>
        <dbReference type="ARBA" id="ARBA00023122"/>
    </source>
</evidence>
<dbReference type="SUPFAM" id="SSF56176">
    <property type="entry name" value="FAD-binding/transporter-associated domain-like"/>
    <property type="match status" value="1"/>
</dbReference>
<dbReference type="PROSITE" id="PS51371">
    <property type="entry name" value="CBS"/>
    <property type="match status" value="2"/>
</dbReference>
<dbReference type="InterPro" id="IPR000644">
    <property type="entry name" value="CBS_dom"/>
</dbReference>
<dbReference type="PANTHER" id="PTHR22777">
    <property type="entry name" value="HEMOLYSIN-RELATED"/>
    <property type="match status" value="1"/>
</dbReference>
<reference evidence="4" key="1">
    <citation type="submission" date="2019-08" db="EMBL/GenBank/DDBJ databases">
        <authorList>
            <person name="Kucharzyk K."/>
            <person name="Murdoch R.W."/>
            <person name="Higgins S."/>
            <person name="Loffler F."/>
        </authorList>
    </citation>
    <scope>NUCLEOTIDE SEQUENCE</scope>
</reference>
<dbReference type="EMBL" id="VSSQ01000495">
    <property type="protein sequence ID" value="MPL96114.1"/>
    <property type="molecule type" value="Genomic_DNA"/>
</dbReference>
<dbReference type="InterPro" id="IPR005170">
    <property type="entry name" value="Transptr-assoc_dom"/>
</dbReference>
<dbReference type="SUPFAM" id="SSF54631">
    <property type="entry name" value="CBS-domain pair"/>
    <property type="match status" value="1"/>
</dbReference>